<feature type="non-terminal residue" evidence="1">
    <location>
        <position position="1158"/>
    </location>
</feature>
<dbReference type="AlphaFoldDB" id="A0AAD9LHF7"/>
<proteinExistence type="predicted"/>
<reference evidence="1" key="2">
    <citation type="submission" date="2021-05" db="EMBL/GenBank/DDBJ databases">
        <authorList>
            <person name="Pain A."/>
        </authorList>
    </citation>
    <scope>NUCLEOTIDE SEQUENCE</scope>
    <source>
        <strain evidence="1">1802A</strain>
    </source>
</reference>
<name>A0AAD9LHF7_BABDI</name>
<organism evidence="1 2">
    <name type="scientific">Babesia divergens</name>
    <dbReference type="NCBI Taxonomy" id="32595"/>
    <lineage>
        <taxon>Eukaryota</taxon>
        <taxon>Sar</taxon>
        <taxon>Alveolata</taxon>
        <taxon>Apicomplexa</taxon>
        <taxon>Aconoidasida</taxon>
        <taxon>Piroplasmida</taxon>
        <taxon>Babesiidae</taxon>
        <taxon>Babesia</taxon>
    </lineage>
</organism>
<comment type="caution">
    <text evidence="1">The sequence shown here is derived from an EMBL/GenBank/DDBJ whole genome shotgun (WGS) entry which is preliminary data.</text>
</comment>
<dbReference type="EMBL" id="JAHBMH010000053">
    <property type="protein sequence ID" value="KAK1935529.1"/>
    <property type="molecule type" value="Genomic_DNA"/>
</dbReference>
<accession>A0AAD9LHF7</accession>
<sequence length="1158" mass="126664">MARLVCYMYYTDVFVGTGNIDNLNKALKAELPSFNVNSNDLTQLVHGLCLFMGYPSCLCKPKKSVKESLEKISGELKGDLQNYKCLSNSKPLNLNCNSCSTSDVVCKCCVLDCISKVQEKCQCVKGSNNNDCSCPGADPKRCCKDLLEKLKASLSLLNLKADMETLCKCPPDCCVNGVCTDKSSQCTHCINLKTPNASKDYTVTGLGLLRPSPKRLAERLDTFFGSGQTPKNSCKCQCGTSGSTTSCCCLACESNMCLKSCDAMCGSQGCSSQHSQECPCKTFCSNINSIQVASDASLMKCCNGGKSCHCHLSSGQGSSGCCDGTGKKSVKCMLRRVVSYFKSLETSSSPDKFFKSCCDLLCVIKTCEFLKGFYDKRTAKECSKCKSGGQGKCSKGSSGGTCCKGTISKCTYPTCCSGCNECREIKEAKEFSKALETLKLSSPCGQDLYRTLDDFLYFCCYVIAPQQRAIENKIKGLQEKHCQKASQTPQCCPKTPSAKPCTCPSGSSSCQACQQLSKDSQLKPLLFSEFSSAYSEASASWPDCSKPSSSGPCCGSSPCPSCSRSPGQCPPQGCCEKCPKRLCAKIFLGMLPCMYWGLKILYDRAQDPLTWPTWQHISRSSIGSFLGAWGYGVGHLKNKKGSEIVSLLDSLYGSDKIFEKLSTLVTEKYFTSHLISSPSQPNPPSTVRQMLLWLYGLRFTSGFPSLVSHCSSLCSPFGNSFNSDAFCYYIHVSCFLLPVSVISVIQCPDGSPSFLPSHSDWQNFCYPEDPSALADMLFEYIRKIYIPLTFIRFQCQLGPDQAGWRDCYFGQGCAVSSSSVSPSGSTSGCSCPNSKAYLCTNSHSSCSGSSSSSCPHPLLNFLIDDFSDSTSQPSVSKSLFKPPKDFPKMGFKAESLPSTGRNGESLHGAIICFCKDGFYPLTRLVEFSFCIFRNPPDTLGELFAFFKKFAAALNSKPELSSTFVNWINGEPGSYSGSALKDALVKLYDSHSNSHPFDLYSLIHCSSQMGSTCGQYLYPLTYNAYNNNIFIKDFLDTYLSWVCYLTPKFKTLFEKFKEKFKSCCSTGSCEKIVTCPCALPFLYSFGFGFWSPKGLNCPGHGGHKGKPEQCTRKTCKDFIAQLKKVLGLDSHGSVPPIKNLLRIIDEFIWHIRLPFIYAF</sequence>
<gene>
    <name evidence="1" type="ORF">X943_003787</name>
</gene>
<keyword evidence="2" id="KW-1185">Reference proteome</keyword>
<protein>
    <submittedName>
        <fullName evidence="1">Variant erythrocyte surface antigen-1 family protein</fullName>
    </submittedName>
</protein>
<evidence type="ECO:0000313" key="1">
    <source>
        <dbReference type="EMBL" id="KAK1935529.1"/>
    </source>
</evidence>
<evidence type="ECO:0000313" key="2">
    <source>
        <dbReference type="Proteomes" id="UP001195914"/>
    </source>
</evidence>
<reference evidence="1" key="1">
    <citation type="journal article" date="2014" name="Nucleic Acids Res.">
        <title>The evolutionary dynamics of variant antigen genes in Babesia reveal a history of genomic innovation underlying host-parasite interaction.</title>
        <authorList>
            <person name="Jackson A.P."/>
            <person name="Otto T.D."/>
            <person name="Darby A."/>
            <person name="Ramaprasad A."/>
            <person name="Xia D."/>
            <person name="Echaide I.E."/>
            <person name="Farber M."/>
            <person name="Gahlot S."/>
            <person name="Gamble J."/>
            <person name="Gupta D."/>
            <person name="Gupta Y."/>
            <person name="Jackson L."/>
            <person name="Malandrin L."/>
            <person name="Malas T.B."/>
            <person name="Moussa E."/>
            <person name="Nair M."/>
            <person name="Reid A.J."/>
            <person name="Sanders M."/>
            <person name="Sharma J."/>
            <person name="Tracey A."/>
            <person name="Quail M.A."/>
            <person name="Weir W."/>
            <person name="Wastling J.M."/>
            <person name="Hall N."/>
            <person name="Willadsen P."/>
            <person name="Lingelbach K."/>
            <person name="Shiels B."/>
            <person name="Tait A."/>
            <person name="Berriman M."/>
            <person name="Allred D.R."/>
            <person name="Pain A."/>
        </authorList>
    </citation>
    <scope>NUCLEOTIDE SEQUENCE</scope>
    <source>
        <strain evidence="1">1802A</strain>
    </source>
</reference>
<dbReference type="Proteomes" id="UP001195914">
    <property type="component" value="Unassembled WGS sequence"/>
</dbReference>